<reference evidence="1" key="1">
    <citation type="submission" date="2022-02" db="EMBL/GenBank/DDBJ databases">
        <title>Plant Genome Project.</title>
        <authorList>
            <person name="Zhang R.-G."/>
        </authorList>
    </citation>
    <scope>NUCLEOTIDE SEQUENCE</scope>
    <source>
        <strain evidence="1">AT1</strain>
    </source>
</reference>
<comment type="caution">
    <text evidence="1">The sequence shown here is derived from an EMBL/GenBank/DDBJ whole genome shotgun (WGS) entry which is preliminary data.</text>
</comment>
<name>A0ACC0NYW4_RHOML</name>
<dbReference type="EMBL" id="CM046391">
    <property type="protein sequence ID" value="KAI8557942.1"/>
    <property type="molecule type" value="Genomic_DNA"/>
</dbReference>
<protein>
    <submittedName>
        <fullName evidence="1">Uncharacterized protein</fullName>
    </submittedName>
</protein>
<dbReference type="Proteomes" id="UP001062846">
    <property type="component" value="Chromosome 4"/>
</dbReference>
<evidence type="ECO:0000313" key="1">
    <source>
        <dbReference type="EMBL" id="KAI8557942.1"/>
    </source>
</evidence>
<accession>A0ACC0NYW4</accession>
<organism evidence="1 2">
    <name type="scientific">Rhododendron molle</name>
    <name type="common">Chinese azalea</name>
    <name type="synonym">Azalea mollis</name>
    <dbReference type="NCBI Taxonomy" id="49168"/>
    <lineage>
        <taxon>Eukaryota</taxon>
        <taxon>Viridiplantae</taxon>
        <taxon>Streptophyta</taxon>
        <taxon>Embryophyta</taxon>
        <taxon>Tracheophyta</taxon>
        <taxon>Spermatophyta</taxon>
        <taxon>Magnoliopsida</taxon>
        <taxon>eudicotyledons</taxon>
        <taxon>Gunneridae</taxon>
        <taxon>Pentapetalae</taxon>
        <taxon>asterids</taxon>
        <taxon>Ericales</taxon>
        <taxon>Ericaceae</taxon>
        <taxon>Ericoideae</taxon>
        <taxon>Rhodoreae</taxon>
        <taxon>Rhododendron</taxon>
    </lineage>
</organism>
<keyword evidence="2" id="KW-1185">Reference proteome</keyword>
<proteinExistence type="predicted"/>
<gene>
    <name evidence="1" type="ORF">RHMOL_Rhmol04G0050100</name>
</gene>
<sequence length="135" mass="14946">MILKFMADFEVKGRFHNKQKVVVKVSSMNGQKSRSKALKIVVGISGVESATLKGQEMDQIEVTGNDIDAVAITRSLRKKVGFAELVAVAPVEEKKADPKPDDKVKEPIIIPPLAWPPYYVEEIKYNDDPACCSIM</sequence>
<evidence type="ECO:0000313" key="2">
    <source>
        <dbReference type="Proteomes" id="UP001062846"/>
    </source>
</evidence>